<dbReference type="InterPro" id="IPR029016">
    <property type="entry name" value="GAF-like_dom_sf"/>
</dbReference>
<dbReference type="SMART" id="SM00065">
    <property type="entry name" value="GAF"/>
    <property type="match status" value="1"/>
</dbReference>
<evidence type="ECO:0000256" key="1">
    <source>
        <dbReference type="SAM" id="Phobius"/>
    </source>
</evidence>
<dbReference type="RefSeq" id="WP_014186756.1">
    <property type="nucleotide sequence ID" value="NC_016584.1"/>
</dbReference>
<keyword evidence="1" id="KW-0472">Membrane</keyword>
<dbReference type="SUPFAM" id="SSF55781">
    <property type="entry name" value="GAF domain-like"/>
    <property type="match status" value="1"/>
</dbReference>
<sequence>MSKGLLKKLVSKKGFKSLIADIEKIMQSPFCIKDEKGKVLIGNDPGNKSMHPVNFNSEIVGWVCGDEQLSGLANLLSFWMSLESEKTSLGKELLDRYREITFYFNITEQLAGNHGPKEAAKLLIAEAKRIIKAEDISILLIDKDDAELLATSTSESFSGEIFQACQVIVHNVLKNAKPEVINQLSGDHRCVQESMPVEALMCAPLTINNKILGVIMVSNDTGNGYTAGDLKMLMTVAYQAAAAIENAKLVAALKETIIDLQTKKEELTEAIKVRMEFSHLFISVVLMFSLYTFLLAIMDKIQVNEQSLYVTSRFLEISFVFANVWLVFRSGLPLNSFGITLLNTKKAIWESLLISAVLMSGLVIFKWYLLKKMPAFQGASIFTWNYVGWDYVTYIVVAPLQEFLTRGVLQGSIQRFLMGRFNWLWATILTSTLFGVFHVHESLMLGIAAIAGGMVWGSMYARHKNLIGVSLCHFLIGNWLGILGLWNMMIG</sequence>
<dbReference type="Pfam" id="PF02517">
    <property type="entry name" value="Rce1-like"/>
    <property type="match status" value="1"/>
</dbReference>
<dbReference type="InterPro" id="IPR003018">
    <property type="entry name" value="GAF"/>
</dbReference>
<proteinExistence type="predicted"/>
<feature type="domain" description="GAF" evidence="2">
    <location>
        <begin position="115"/>
        <end position="254"/>
    </location>
</feature>
<feature type="transmembrane region" description="Helical" evidence="1">
    <location>
        <begin position="280"/>
        <end position="298"/>
    </location>
</feature>
<accession>G7W9N2</accession>
<dbReference type="GO" id="GO:0004175">
    <property type="term" value="F:endopeptidase activity"/>
    <property type="evidence" value="ECO:0007669"/>
    <property type="project" value="UniProtKB-ARBA"/>
</dbReference>
<name>G7W9N2_DESOD</name>
<evidence type="ECO:0000313" key="4">
    <source>
        <dbReference type="Proteomes" id="UP000006346"/>
    </source>
</evidence>
<organism evidence="3 4">
    <name type="scientific">Desulfosporosinus orientis (strain ATCC 19365 / DSM 765 / NCIMB 8382 / VKM B-1628 / Singapore I)</name>
    <name type="common">Desulfotomaculum orientis</name>
    <dbReference type="NCBI Taxonomy" id="768706"/>
    <lineage>
        <taxon>Bacteria</taxon>
        <taxon>Bacillati</taxon>
        <taxon>Bacillota</taxon>
        <taxon>Clostridia</taxon>
        <taxon>Eubacteriales</taxon>
        <taxon>Desulfitobacteriaceae</taxon>
        <taxon>Desulfosporosinus</taxon>
    </lineage>
</organism>
<evidence type="ECO:0000313" key="3">
    <source>
        <dbReference type="EMBL" id="AET69949.1"/>
    </source>
</evidence>
<feature type="transmembrane region" description="Helical" evidence="1">
    <location>
        <begin position="421"/>
        <end position="437"/>
    </location>
</feature>
<reference evidence="4" key="1">
    <citation type="submission" date="2011-11" db="EMBL/GenBank/DDBJ databases">
        <title>Complete sequence of Desulfosporosinus orientis DSM 765.</title>
        <authorList>
            <person name="Lucas S."/>
            <person name="Han J."/>
            <person name="Lapidus A."/>
            <person name="Cheng J.-F."/>
            <person name="Goodwin L."/>
            <person name="Pitluck S."/>
            <person name="Peters L."/>
            <person name="Ovchinnikova G."/>
            <person name="Teshima H."/>
            <person name="Detter J.C."/>
            <person name="Han C."/>
            <person name="Tapia R."/>
            <person name="Land M."/>
            <person name="Hauser L."/>
            <person name="Kyrpides N."/>
            <person name="Ivanova N."/>
            <person name="Pagani I."/>
            <person name="Pester M."/>
            <person name="Spring S."/>
            <person name="Ollivier B."/>
            <person name="Rattei T."/>
            <person name="Klenk H.-P."/>
            <person name="Wagner M."/>
            <person name="Loy A."/>
            <person name="Woyke T."/>
        </authorList>
    </citation>
    <scope>NUCLEOTIDE SEQUENCE [LARGE SCALE GENOMIC DNA]</scope>
    <source>
        <strain evidence="4">ATCC 19365 / DSM 765 / NCIMB 8382 / VKM B-1628</strain>
    </source>
</reference>
<dbReference type="AlphaFoldDB" id="G7W9N2"/>
<dbReference type="GO" id="GO:0080120">
    <property type="term" value="P:CAAX-box protein maturation"/>
    <property type="evidence" value="ECO:0007669"/>
    <property type="project" value="UniProtKB-ARBA"/>
</dbReference>
<keyword evidence="4" id="KW-1185">Reference proteome</keyword>
<dbReference type="STRING" id="768706.Desor_4543"/>
<dbReference type="eggNOG" id="COG2203">
    <property type="taxonomic scope" value="Bacteria"/>
</dbReference>
<dbReference type="Pfam" id="PF13185">
    <property type="entry name" value="GAF_2"/>
    <property type="match status" value="1"/>
</dbReference>
<dbReference type="PATRIC" id="fig|768706.3.peg.4616"/>
<reference evidence="3 4" key="2">
    <citation type="journal article" date="2012" name="J. Bacteriol.">
        <title>Complete genome sequences of Desulfosporosinus orientis DSM765T, Desulfosporosinus youngiae DSM17734T, Desulfosporosinus meridiei DSM13257T, and Desulfosporosinus acidiphilus DSM22704T.</title>
        <authorList>
            <person name="Pester M."/>
            <person name="Brambilla E."/>
            <person name="Alazard D."/>
            <person name="Rattei T."/>
            <person name="Weinmaier T."/>
            <person name="Han J."/>
            <person name="Lucas S."/>
            <person name="Lapidus A."/>
            <person name="Cheng J.F."/>
            <person name="Goodwin L."/>
            <person name="Pitluck S."/>
            <person name="Peters L."/>
            <person name="Ovchinnikova G."/>
            <person name="Teshima H."/>
            <person name="Detter J.C."/>
            <person name="Han C.S."/>
            <person name="Tapia R."/>
            <person name="Land M.L."/>
            <person name="Hauser L."/>
            <person name="Kyrpides N.C."/>
            <person name="Ivanova N.N."/>
            <person name="Pagani I."/>
            <person name="Huntmann M."/>
            <person name="Wei C.L."/>
            <person name="Davenport K.W."/>
            <person name="Daligault H."/>
            <person name="Chain P.S."/>
            <person name="Chen A."/>
            <person name="Mavromatis K."/>
            <person name="Markowitz V."/>
            <person name="Szeto E."/>
            <person name="Mikhailova N."/>
            <person name="Pati A."/>
            <person name="Wagner M."/>
            <person name="Woyke T."/>
            <person name="Ollivier B."/>
            <person name="Klenk H.P."/>
            <person name="Spring S."/>
            <person name="Loy A."/>
        </authorList>
    </citation>
    <scope>NUCLEOTIDE SEQUENCE [LARGE SCALE GENOMIC DNA]</scope>
    <source>
        <strain evidence="4">ATCC 19365 / DSM 765 / NCIMB 8382 / VKM B-1628</strain>
    </source>
</reference>
<dbReference type="InterPro" id="IPR003675">
    <property type="entry name" value="Rce1/LyrA-like_dom"/>
</dbReference>
<keyword evidence="1" id="KW-1133">Transmembrane helix</keyword>
<dbReference type="EMBL" id="CP003108">
    <property type="protein sequence ID" value="AET69949.1"/>
    <property type="molecule type" value="Genomic_DNA"/>
</dbReference>
<evidence type="ECO:0000259" key="2">
    <source>
        <dbReference type="SMART" id="SM00065"/>
    </source>
</evidence>
<dbReference type="OrthoDB" id="9798833at2"/>
<gene>
    <name evidence="3" type="ordered locus">Desor_4543</name>
</gene>
<dbReference type="KEGG" id="dor:Desor_4543"/>
<dbReference type="Gene3D" id="3.30.450.40">
    <property type="match status" value="1"/>
</dbReference>
<feature type="transmembrane region" description="Helical" evidence="1">
    <location>
        <begin position="466"/>
        <end position="486"/>
    </location>
</feature>
<dbReference type="Proteomes" id="UP000006346">
    <property type="component" value="Chromosome"/>
</dbReference>
<dbReference type="HOGENOM" id="CLU_555208_0_0_9"/>
<keyword evidence="1" id="KW-0812">Transmembrane</keyword>
<feature type="transmembrane region" description="Helical" evidence="1">
    <location>
        <begin position="310"/>
        <end position="328"/>
    </location>
</feature>
<feature type="transmembrane region" description="Helical" evidence="1">
    <location>
        <begin position="348"/>
        <end position="369"/>
    </location>
</feature>
<dbReference type="eggNOG" id="COG1266">
    <property type="taxonomic scope" value="Bacteria"/>
</dbReference>
<protein>
    <submittedName>
        <fullName evidence="3">GAF domain-containing protein</fullName>
    </submittedName>
</protein>
<feature type="transmembrane region" description="Helical" evidence="1">
    <location>
        <begin position="443"/>
        <end position="461"/>
    </location>
</feature>